<dbReference type="PANTHER" id="PTHR46791">
    <property type="entry name" value="EXPRESSED PROTEIN"/>
    <property type="match status" value="1"/>
</dbReference>
<gene>
    <name evidence="2" type="ORF">BSL78_15097</name>
</gene>
<organism evidence="2 3">
    <name type="scientific">Stichopus japonicus</name>
    <name type="common">Sea cucumber</name>
    <dbReference type="NCBI Taxonomy" id="307972"/>
    <lineage>
        <taxon>Eukaryota</taxon>
        <taxon>Metazoa</taxon>
        <taxon>Echinodermata</taxon>
        <taxon>Eleutherozoa</taxon>
        <taxon>Echinozoa</taxon>
        <taxon>Holothuroidea</taxon>
        <taxon>Aspidochirotacea</taxon>
        <taxon>Aspidochirotida</taxon>
        <taxon>Stichopodidae</taxon>
        <taxon>Apostichopus</taxon>
    </lineage>
</organism>
<dbReference type="OrthoDB" id="6144162at2759"/>
<dbReference type="InterPro" id="IPR036397">
    <property type="entry name" value="RNaseH_sf"/>
</dbReference>
<dbReference type="GO" id="GO:0003676">
    <property type="term" value="F:nucleic acid binding"/>
    <property type="evidence" value="ECO:0007669"/>
    <property type="project" value="InterPro"/>
</dbReference>
<dbReference type="InterPro" id="IPR058913">
    <property type="entry name" value="Integrase_dom_put"/>
</dbReference>
<dbReference type="Pfam" id="PF24764">
    <property type="entry name" value="rva_4"/>
    <property type="match status" value="1"/>
</dbReference>
<dbReference type="EMBL" id="MRZV01000544">
    <property type="protein sequence ID" value="PIK48035.1"/>
    <property type="molecule type" value="Genomic_DNA"/>
</dbReference>
<proteinExistence type="predicted"/>
<evidence type="ECO:0000313" key="3">
    <source>
        <dbReference type="Proteomes" id="UP000230750"/>
    </source>
</evidence>
<feature type="domain" description="Integrase core" evidence="1">
    <location>
        <begin position="76"/>
        <end position="252"/>
    </location>
</feature>
<dbReference type="InterPro" id="IPR012337">
    <property type="entry name" value="RNaseH-like_sf"/>
</dbReference>
<dbReference type="Gene3D" id="3.30.420.10">
    <property type="entry name" value="Ribonuclease H-like superfamily/Ribonuclease H"/>
    <property type="match status" value="1"/>
</dbReference>
<accession>A0A2G8KJ87</accession>
<dbReference type="PANTHER" id="PTHR46791:SF13">
    <property type="entry name" value="CLR5 DOMAIN-CONTAINING PROTEIN"/>
    <property type="match status" value="1"/>
</dbReference>
<reference evidence="2 3" key="1">
    <citation type="journal article" date="2017" name="PLoS Biol.">
        <title>The sea cucumber genome provides insights into morphological evolution and visceral regeneration.</title>
        <authorList>
            <person name="Zhang X."/>
            <person name="Sun L."/>
            <person name="Yuan J."/>
            <person name="Sun Y."/>
            <person name="Gao Y."/>
            <person name="Zhang L."/>
            <person name="Li S."/>
            <person name="Dai H."/>
            <person name="Hamel J.F."/>
            <person name="Liu C."/>
            <person name="Yu Y."/>
            <person name="Liu S."/>
            <person name="Lin W."/>
            <person name="Guo K."/>
            <person name="Jin S."/>
            <person name="Xu P."/>
            <person name="Storey K.B."/>
            <person name="Huan P."/>
            <person name="Zhang T."/>
            <person name="Zhou Y."/>
            <person name="Zhang J."/>
            <person name="Lin C."/>
            <person name="Li X."/>
            <person name="Xing L."/>
            <person name="Huo D."/>
            <person name="Sun M."/>
            <person name="Wang L."/>
            <person name="Mercier A."/>
            <person name="Li F."/>
            <person name="Yang H."/>
            <person name="Xiang J."/>
        </authorList>
    </citation>
    <scope>NUCLEOTIDE SEQUENCE [LARGE SCALE GENOMIC DNA]</scope>
    <source>
        <strain evidence="2">Shaxun</strain>
        <tissue evidence="2">Muscle</tissue>
    </source>
</reference>
<dbReference type="AlphaFoldDB" id="A0A2G8KJ87"/>
<dbReference type="SUPFAM" id="SSF53098">
    <property type="entry name" value="Ribonuclease H-like"/>
    <property type="match status" value="1"/>
</dbReference>
<evidence type="ECO:0000259" key="1">
    <source>
        <dbReference type="Pfam" id="PF24764"/>
    </source>
</evidence>
<evidence type="ECO:0000313" key="2">
    <source>
        <dbReference type="EMBL" id="PIK48035.1"/>
    </source>
</evidence>
<sequence>MNLFRRKNMTPLLVVVDFLERELAGSGQLHGYRWMHHRCQQHGLNVNRETIRILLSILDPDGVDQRRRRRLVRRRYVTRGPNFVWHIDGWDKLKPFGVAVHGCIDGFSRSIIWLNAYYTNNNPRIIAGYYIEEVAKRNGCPRMIRADRGTENSVACHIQRYLRRHGVDAQVHNSFIYGTSVTNQRIESFWSIFKKHFGQFWIDLFGFLREEGHFCGDEVDKNLIRLCFMKMIQDELDKVCMEWNFHYIRRSRLHHRPFGRPFVMSMLPEVYRTRDYIYGVNQLNSMFAEENVNFVPHSLVTKTFFIYVASLLKSWT</sequence>
<dbReference type="Proteomes" id="UP000230750">
    <property type="component" value="Unassembled WGS sequence"/>
</dbReference>
<protein>
    <recommendedName>
        <fullName evidence="1">Integrase core domain-containing protein</fullName>
    </recommendedName>
</protein>
<keyword evidence="3" id="KW-1185">Reference proteome</keyword>
<comment type="caution">
    <text evidence="2">The sequence shown here is derived from an EMBL/GenBank/DDBJ whole genome shotgun (WGS) entry which is preliminary data.</text>
</comment>
<name>A0A2G8KJ87_STIJA</name>